<dbReference type="AlphaFoldDB" id="A0A2G5C866"/>
<proteinExistence type="predicted"/>
<sequence>MEKQWTTLASQNKGVLNEFLEGLTEFLQSPIRGAEKHGLPGFLSGAALGTAGLVARNQSILEVTGKTAQSIRNQSRLHRCNRFRAHFPRPLSRELPLQPYSWEEAIGISILLEAGDDKLKDEILSHAEQLKQTGKFLIITESLVLVVLCPSLVGFGTPEFCGVADPQWVIEVEIKVNNIIYVGREMGQVNIVGINSETPFKQHQHKIGIRRTKWWSQSTPLHLFQMTSIELPNKEEAENVLQALLSTIERRRERDFRVHVLHRCNLR</sequence>
<gene>
    <name evidence="2" type="ORF">AQUCO_07800052v1</name>
</gene>
<dbReference type="PANTHER" id="PTHR16166:SF143">
    <property type="entry name" value="PROTEIN SORTING-ASSOCIATED PROTEIN, PUTATIVE (DUF1162)-RELATED"/>
    <property type="match status" value="1"/>
</dbReference>
<evidence type="ECO:0000259" key="1">
    <source>
        <dbReference type="Pfam" id="PF25037"/>
    </source>
</evidence>
<protein>
    <recommendedName>
        <fullName evidence="1">Intermembrane lipid transfer protein VPS13-like C-terminal domain-containing protein</fullName>
    </recommendedName>
</protein>
<reference evidence="2 3" key="1">
    <citation type="submission" date="2017-09" db="EMBL/GenBank/DDBJ databases">
        <title>WGS assembly of Aquilegia coerulea Goldsmith.</title>
        <authorList>
            <person name="Hodges S."/>
            <person name="Kramer E."/>
            <person name="Nordborg M."/>
            <person name="Tomkins J."/>
            <person name="Borevitz J."/>
            <person name="Derieg N."/>
            <person name="Yan J."/>
            <person name="Mihaltcheva S."/>
            <person name="Hayes R.D."/>
            <person name="Rokhsar D."/>
        </authorList>
    </citation>
    <scope>NUCLEOTIDE SEQUENCE [LARGE SCALE GENOMIC DNA]</scope>
    <source>
        <strain evidence="3">cv. Goldsmith</strain>
    </source>
</reference>
<dbReference type="InterPro" id="IPR056748">
    <property type="entry name" value="VPS13-like_C"/>
</dbReference>
<dbReference type="OrthoDB" id="428159at2759"/>
<evidence type="ECO:0000313" key="2">
    <source>
        <dbReference type="EMBL" id="PIA27435.1"/>
    </source>
</evidence>
<accession>A0A2G5C866</accession>
<dbReference type="STRING" id="218851.A0A2G5C866"/>
<dbReference type="EMBL" id="KZ305095">
    <property type="protein sequence ID" value="PIA27435.1"/>
    <property type="molecule type" value="Genomic_DNA"/>
</dbReference>
<name>A0A2G5C866_AQUCA</name>
<organism evidence="2 3">
    <name type="scientific">Aquilegia coerulea</name>
    <name type="common">Rocky mountain columbine</name>
    <dbReference type="NCBI Taxonomy" id="218851"/>
    <lineage>
        <taxon>Eukaryota</taxon>
        <taxon>Viridiplantae</taxon>
        <taxon>Streptophyta</taxon>
        <taxon>Embryophyta</taxon>
        <taxon>Tracheophyta</taxon>
        <taxon>Spermatophyta</taxon>
        <taxon>Magnoliopsida</taxon>
        <taxon>Ranunculales</taxon>
        <taxon>Ranunculaceae</taxon>
        <taxon>Thalictroideae</taxon>
        <taxon>Aquilegia</taxon>
    </lineage>
</organism>
<feature type="domain" description="Intermembrane lipid transfer protein VPS13-like C-terminal" evidence="1">
    <location>
        <begin position="88"/>
        <end position="152"/>
    </location>
</feature>
<dbReference type="Proteomes" id="UP000230069">
    <property type="component" value="Unassembled WGS sequence"/>
</dbReference>
<dbReference type="PANTHER" id="PTHR16166">
    <property type="entry name" value="VACUOLAR PROTEIN SORTING-ASSOCIATED PROTEIN VPS13"/>
    <property type="match status" value="1"/>
</dbReference>
<evidence type="ECO:0000313" key="3">
    <source>
        <dbReference type="Proteomes" id="UP000230069"/>
    </source>
</evidence>
<dbReference type="Pfam" id="PF25037">
    <property type="entry name" value="VPS13_C"/>
    <property type="match status" value="1"/>
</dbReference>
<dbReference type="InParanoid" id="A0A2G5C866"/>
<keyword evidence="3" id="KW-1185">Reference proteome</keyword>
<dbReference type="InterPro" id="IPR026847">
    <property type="entry name" value="VPS13"/>
</dbReference>
<dbReference type="GO" id="GO:0045053">
    <property type="term" value="P:protein retention in Golgi apparatus"/>
    <property type="evidence" value="ECO:0007669"/>
    <property type="project" value="TreeGrafter"/>
</dbReference>
<dbReference type="GO" id="GO:0006623">
    <property type="term" value="P:protein targeting to vacuole"/>
    <property type="evidence" value="ECO:0007669"/>
    <property type="project" value="TreeGrafter"/>
</dbReference>